<dbReference type="InterPro" id="IPR019128">
    <property type="entry name" value="Dcc1"/>
</dbReference>
<comment type="caution">
    <text evidence="4">The sequence shown here is derived from an EMBL/GenBank/DDBJ whole genome shotgun (WGS) entry which is preliminary data.</text>
</comment>
<evidence type="ECO:0000313" key="4">
    <source>
        <dbReference type="EMBL" id="KAL2918788.1"/>
    </source>
</evidence>
<keyword evidence="2" id="KW-0235">DNA replication</keyword>
<keyword evidence="5" id="KW-1185">Reference proteome</keyword>
<evidence type="ECO:0000313" key="5">
    <source>
        <dbReference type="Proteomes" id="UP001527925"/>
    </source>
</evidence>
<dbReference type="Proteomes" id="UP001527925">
    <property type="component" value="Unassembled WGS sequence"/>
</dbReference>
<sequence>MSETVLSVVYSPLGESSGLKVLECPPELIACLEAGKTLTLRGGHDDVAVLCTDAATFSVRQVETSNTSLLLAPIDASAVPGTGLSSSFEARFPNRRPDSKLAVVASHSSYIELAKIRPVFDTLALMLHECPYEGPDEDERRKRRRRIQSASAAPPTHDVVGDASQPKPEPDRGLATYTLNDILDAIQASEGEIRAYLESSGAVLIDGCWRVLSPEYSLEVLELVMLSAIETDMDLARLSLADLELALESHNIPNPVLERCLRSFSESFEASESTTFFKLSHIKVCRLYGEQVLRRLPPDGTSLISFLKDWRAAVPEIMDVHLDQLAGVYLLEGSQATQIIRYFPKSTLPSVPKARFEELFKIRKKWLREDLIPYVSDLTSSDKDLELMIIKNARISKQGTRTFLTSRFTAVDR</sequence>
<evidence type="ECO:0000256" key="1">
    <source>
        <dbReference type="ARBA" id="ARBA00007017"/>
    </source>
</evidence>
<feature type="region of interest" description="Disordered" evidence="3">
    <location>
        <begin position="132"/>
        <end position="174"/>
    </location>
</feature>
<organism evidence="4 5">
    <name type="scientific">Polyrhizophydium stewartii</name>
    <dbReference type="NCBI Taxonomy" id="2732419"/>
    <lineage>
        <taxon>Eukaryota</taxon>
        <taxon>Fungi</taxon>
        <taxon>Fungi incertae sedis</taxon>
        <taxon>Chytridiomycota</taxon>
        <taxon>Chytridiomycota incertae sedis</taxon>
        <taxon>Chytridiomycetes</taxon>
        <taxon>Rhizophydiales</taxon>
        <taxon>Rhizophydiales incertae sedis</taxon>
        <taxon>Polyrhizophydium</taxon>
    </lineage>
</organism>
<name>A0ABR4NGZ7_9FUNG</name>
<protein>
    <submittedName>
        <fullName evidence="4">Ctf8p and Ctf18p associating protein</fullName>
    </submittedName>
</protein>
<comment type="similarity">
    <text evidence="1">Belongs to the DCC1 family.</text>
</comment>
<evidence type="ECO:0000256" key="2">
    <source>
        <dbReference type="ARBA" id="ARBA00022705"/>
    </source>
</evidence>
<gene>
    <name evidence="4" type="primary">DCC1</name>
    <name evidence="4" type="ORF">HK105_201622</name>
</gene>
<accession>A0ABR4NGZ7</accession>
<dbReference type="EMBL" id="JADGIZ020000005">
    <property type="protein sequence ID" value="KAL2918788.1"/>
    <property type="molecule type" value="Genomic_DNA"/>
</dbReference>
<proteinExistence type="inferred from homology"/>
<reference evidence="4 5" key="1">
    <citation type="submission" date="2023-09" db="EMBL/GenBank/DDBJ databases">
        <title>Pangenome analysis of Batrachochytrium dendrobatidis and related Chytrids.</title>
        <authorList>
            <person name="Yacoub M.N."/>
            <person name="Stajich J.E."/>
            <person name="James T.Y."/>
        </authorList>
    </citation>
    <scope>NUCLEOTIDE SEQUENCE [LARGE SCALE GENOMIC DNA]</scope>
    <source>
        <strain evidence="4 5">JEL0888</strain>
    </source>
</reference>
<evidence type="ECO:0000256" key="3">
    <source>
        <dbReference type="SAM" id="MobiDB-lite"/>
    </source>
</evidence>
<dbReference type="Pfam" id="PF09724">
    <property type="entry name" value="Dcc1"/>
    <property type="match status" value="1"/>
</dbReference>
<dbReference type="PANTHER" id="PTHR13395">
    <property type="entry name" value="SISTER CHROMATID COHESION PROTEIN DCC1-RELATED"/>
    <property type="match status" value="1"/>
</dbReference>
<dbReference type="PANTHER" id="PTHR13395:SF6">
    <property type="entry name" value="SISTER CHROMATID COHESION PROTEIN DCC1"/>
    <property type="match status" value="1"/>
</dbReference>